<dbReference type="Proteomes" id="UP000290204">
    <property type="component" value="Unassembled WGS sequence"/>
</dbReference>
<accession>A0A4V1M7M4</accession>
<organism evidence="2 3">
    <name type="scientific">Lacibacter luteus</name>
    <dbReference type="NCBI Taxonomy" id="2508719"/>
    <lineage>
        <taxon>Bacteria</taxon>
        <taxon>Pseudomonadati</taxon>
        <taxon>Bacteroidota</taxon>
        <taxon>Chitinophagia</taxon>
        <taxon>Chitinophagales</taxon>
        <taxon>Chitinophagaceae</taxon>
        <taxon>Lacibacter</taxon>
    </lineage>
</organism>
<keyword evidence="1" id="KW-0812">Transmembrane</keyword>
<feature type="transmembrane region" description="Helical" evidence="1">
    <location>
        <begin position="37"/>
        <end position="58"/>
    </location>
</feature>
<dbReference type="OrthoDB" id="6384283at2"/>
<sequence length="177" mass="19997">MKKNVLVFGLIAGLVVSLFMGVSMTVMYNNLNADHGVSSMVIGYLSMLVAFSFIFVAVKNYRDKQNGGVISFGKAFKMGLLIALIGSTMYVITWAFLYNFYMPDFMDRYCAQMIENSKATSTPAEIQQLTEQLNTQKEMYKNPLYFILFTYFEIFPVGLLVSLITAFILKRKTAKVA</sequence>
<keyword evidence="3" id="KW-1185">Reference proteome</keyword>
<dbReference type="AlphaFoldDB" id="A0A4V1M7M4"/>
<reference evidence="2 3" key="1">
    <citation type="submission" date="2019-01" db="EMBL/GenBank/DDBJ databases">
        <title>Lacibacter sp. strain TTM-7.</title>
        <authorList>
            <person name="Chen W.-M."/>
        </authorList>
    </citation>
    <scope>NUCLEOTIDE SEQUENCE [LARGE SCALE GENOMIC DNA]</scope>
    <source>
        <strain evidence="2 3">TTM-7</strain>
    </source>
</reference>
<gene>
    <name evidence="2" type="ORF">ESA94_08960</name>
</gene>
<keyword evidence="1" id="KW-0472">Membrane</keyword>
<name>A0A4V1M7M4_9BACT</name>
<dbReference type="Pfam" id="PF13858">
    <property type="entry name" value="DUF4199"/>
    <property type="match status" value="1"/>
</dbReference>
<dbReference type="InterPro" id="IPR025250">
    <property type="entry name" value="DUF4199"/>
</dbReference>
<comment type="caution">
    <text evidence="2">The sequence shown here is derived from an EMBL/GenBank/DDBJ whole genome shotgun (WGS) entry which is preliminary data.</text>
</comment>
<protein>
    <submittedName>
        <fullName evidence="2">DUF4199 domain-containing protein</fullName>
    </submittedName>
</protein>
<evidence type="ECO:0000256" key="1">
    <source>
        <dbReference type="SAM" id="Phobius"/>
    </source>
</evidence>
<evidence type="ECO:0000313" key="2">
    <source>
        <dbReference type="EMBL" id="RXK60585.1"/>
    </source>
</evidence>
<dbReference type="RefSeq" id="WP_129130546.1">
    <property type="nucleotide sequence ID" value="NZ_SDHW01000002.1"/>
</dbReference>
<proteinExistence type="predicted"/>
<evidence type="ECO:0000313" key="3">
    <source>
        <dbReference type="Proteomes" id="UP000290204"/>
    </source>
</evidence>
<dbReference type="EMBL" id="SDHW01000002">
    <property type="protein sequence ID" value="RXK60585.1"/>
    <property type="molecule type" value="Genomic_DNA"/>
</dbReference>
<feature type="transmembrane region" description="Helical" evidence="1">
    <location>
        <begin position="79"/>
        <end position="101"/>
    </location>
</feature>
<keyword evidence="1" id="KW-1133">Transmembrane helix</keyword>
<feature type="transmembrane region" description="Helical" evidence="1">
    <location>
        <begin position="144"/>
        <end position="169"/>
    </location>
</feature>